<evidence type="ECO:0000313" key="10">
    <source>
        <dbReference type="EMBL" id="MBZ4039294.1"/>
    </source>
</evidence>
<dbReference type="InterPro" id="IPR051447">
    <property type="entry name" value="Lipoprotein-release_system"/>
</dbReference>
<evidence type="ECO:0000256" key="5">
    <source>
        <dbReference type="ARBA" id="ARBA00022989"/>
    </source>
</evidence>
<keyword evidence="6 7" id="KW-0472">Membrane</keyword>
<dbReference type="PANTHER" id="PTHR30489:SF0">
    <property type="entry name" value="LIPOPROTEIN-RELEASING SYSTEM TRANSMEMBRANE PROTEIN LOLE"/>
    <property type="match status" value="1"/>
</dbReference>
<evidence type="ECO:0000259" key="8">
    <source>
        <dbReference type="Pfam" id="PF02687"/>
    </source>
</evidence>
<dbReference type="InterPro" id="IPR003838">
    <property type="entry name" value="ABC3_permease_C"/>
</dbReference>
<feature type="transmembrane region" description="Helical" evidence="7">
    <location>
        <begin position="269"/>
        <end position="291"/>
    </location>
</feature>
<keyword evidence="11" id="KW-1185">Reference proteome</keyword>
<feature type="transmembrane region" description="Helical" evidence="7">
    <location>
        <begin position="357"/>
        <end position="379"/>
    </location>
</feature>
<feature type="domain" description="ABC3 transporter permease C-terminal" evidence="8">
    <location>
        <begin position="270"/>
        <end position="389"/>
    </location>
</feature>
<comment type="subcellular location">
    <subcellularLocation>
        <location evidence="1">Cell membrane</location>
        <topology evidence="1">Multi-pass membrane protein</topology>
    </subcellularLocation>
</comment>
<dbReference type="EMBL" id="JAINZW010000002">
    <property type="protein sequence ID" value="MBZ4039294.1"/>
    <property type="molecule type" value="Genomic_DNA"/>
</dbReference>
<comment type="similarity">
    <text evidence="2">Belongs to the ABC-4 integral membrane protein family. LolC/E subfamily.</text>
</comment>
<evidence type="ECO:0000256" key="7">
    <source>
        <dbReference type="SAM" id="Phobius"/>
    </source>
</evidence>
<feature type="domain" description="ABC3 transporter permease C-terminal" evidence="8">
    <location>
        <begin position="662"/>
        <end position="778"/>
    </location>
</feature>
<dbReference type="PANTHER" id="PTHR30489">
    <property type="entry name" value="LIPOPROTEIN-RELEASING SYSTEM TRANSMEMBRANE PROTEIN LOLE"/>
    <property type="match status" value="1"/>
</dbReference>
<evidence type="ECO:0000313" key="11">
    <source>
        <dbReference type="Proteomes" id="UP001430954"/>
    </source>
</evidence>
<feature type="transmembrane region" description="Helical" evidence="7">
    <location>
        <begin position="312"/>
        <end position="337"/>
    </location>
</feature>
<feature type="transmembrane region" description="Helical" evidence="7">
    <location>
        <begin position="20"/>
        <end position="43"/>
    </location>
</feature>
<feature type="transmembrane region" description="Helical" evidence="7">
    <location>
        <begin position="430"/>
        <end position="450"/>
    </location>
</feature>
<keyword evidence="3" id="KW-1003">Cell membrane</keyword>
<dbReference type="Proteomes" id="UP001430954">
    <property type="component" value="Unassembled WGS sequence"/>
</dbReference>
<organism evidence="10 11">
    <name type="scientific">Novilysobacter selenitireducens</name>
    <dbReference type="NCBI Taxonomy" id="2872639"/>
    <lineage>
        <taxon>Bacteria</taxon>
        <taxon>Pseudomonadati</taxon>
        <taxon>Pseudomonadota</taxon>
        <taxon>Gammaproteobacteria</taxon>
        <taxon>Lysobacterales</taxon>
        <taxon>Lysobacteraceae</taxon>
        <taxon>Novilysobacter</taxon>
    </lineage>
</organism>
<keyword evidence="5 7" id="KW-1133">Transmembrane helix</keyword>
<proteinExistence type="inferred from homology"/>
<dbReference type="Pfam" id="PF12704">
    <property type="entry name" value="MacB_PCD"/>
    <property type="match status" value="1"/>
</dbReference>
<accession>A0ABS7T5Y9</accession>
<dbReference type="Pfam" id="PF02687">
    <property type="entry name" value="FtsX"/>
    <property type="match status" value="2"/>
</dbReference>
<feature type="transmembrane region" description="Helical" evidence="7">
    <location>
        <begin position="752"/>
        <end position="770"/>
    </location>
</feature>
<evidence type="ECO:0000259" key="9">
    <source>
        <dbReference type="Pfam" id="PF12704"/>
    </source>
</evidence>
<name>A0ABS7T5Y9_9GAMM</name>
<feature type="domain" description="MacB-like periplasmic core" evidence="9">
    <location>
        <begin position="27"/>
        <end position="234"/>
    </location>
</feature>
<protein>
    <submittedName>
        <fullName evidence="10">FtsX-like permease family protein</fullName>
    </submittedName>
</protein>
<keyword evidence="4 7" id="KW-0812">Transmembrane</keyword>
<feature type="transmembrane region" description="Helical" evidence="7">
    <location>
        <begin position="654"/>
        <end position="682"/>
    </location>
</feature>
<evidence type="ECO:0000256" key="2">
    <source>
        <dbReference type="ARBA" id="ARBA00005236"/>
    </source>
</evidence>
<evidence type="ECO:0000256" key="3">
    <source>
        <dbReference type="ARBA" id="ARBA00022475"/>
    </source>
</evidence>
<evidence type="ECO:0000256" key="1">
    <source>
        <dbReference type="ARBA" id="ARBA00004651"/>
    </source>
</evidence>
<dbReference type="RefSeq" id="WP_223675663.1">
    <property type="nucleotide sequence ID" value="NZ_JAINZW010000002.1"/>
</dbReference>
<reference evidence="10 11" key="1">
    <citation type="submission" date="2021-09" db="EMBL/GenBank/DDBJ databases">
        <title>Lysobacter sp. 13A isolated from the river sediment.</title>
        <authorList>
            <person name="Liu H."/>
            <person name="Li S."/>
            <person name="Mao S."/>
        </authorList>
    </citation>
    <scope>NUCLEOTIDE SEQUENCE [LARGE SCALE GENOMIC DNA]</scope>
    <source>
        <strain evidence="10 11">13A</strain>
    </source>
</reference>
<evidence type="ECO:0000256" key="4">
    <source>
        <dbReference type="ARBA" id="ARBA00022692"/>
    </source>
</evidence>
<feature type="transmembrane region" description="Helical" evidence="7">
    <location>
        <begin position="703"/>
        <end position="732"/>
    </location>
</feature>
<dbReference type="InterPro" id="IPR025857">
    <property type="entry name" value="MacB_PCD"/>
</dbReference>
<gene>
    <name evidence="10" type="ORF">K6753_07080</name>
</gene>
<sequence length="787" mass="85517">MSVLRRKRWRELWQMRGQVVAIALVDAVGVAMLVMSLGTLATLDASRSRYYRDHAFADVFATLKRAPLAVADGVARLPGVAAVEARVSAFGRARVAGFADPVQVHATSVPASPHPPVNRLRVLRGRLPQPGERDAVALSDAFVDAHGLRIGDRIELTLHGKRATFRMVGVAGSPEFVAQLPPQSVFPDPRRFVIAWLPREVLEAVMDMDGAFNTLAVRTAASTPTAPLIADIDRALQRFGGTGAIDRSDQMSHRYLDEEFRQLRVMAQLFPLVFMGVAAFVLYVVLSRLVAAQREQIGTLKSFGYSDREVALHYGGHAVVIAVIGAALGIALGIWLGTLLAGVYGDFYRLPPLAFRVPVPVLVLAVAVSLASALAGALLPVRRALALPPAEAMRVEPPTSGDTRRLDRHAVYRRMRVPHRLMTRSLLRRPLRTVLAALGLALGTAVMMLGRFHEDAVGRMVDQQYRLASRQDLDVLFVEPLSHVALAELAALPGVLRLEPQRAVPVVIRHRNRSQRSAIIGLSDGATLRRPLDAAMQPVQPTRAGVLMTDRLAHMLGARAGDRIRLQSREGRQRELVLPLHAVVGEPFGAQAYLPLDVLDRLMGDGPRVTGAALQVDPRRMDALVDRLQARPGIVAIERRREAIANFYDSMARMILVFTLVATGFGAVLTAGVVYSSAHASLSERSRDLASLRVLGFTREEVVYLLLGELALLTTLALPLGFALGHGLIALMVSGFESDLFRIPHYVSPSTYALSALSTVLAAVLAGALVRAKVRRLDLIGVLKARD</sequence>
<comment type="caution">
    <text evidence="10">The sequence shown here is derived from an EMBL/GenBank/DDBJ whole genome shotgun (WGS) entry which is preliminary data.</text>
</comment>
<evidence type="ECO:0000256" key="6">
    <source>
        <dbReference type="ARBA" id="ARBA00023136"/>
    </source>
</evidence>